<organism evidence="10 11">
    <name type="scientific">Zemynaea arenosa</name>
    <dbReference type="NCBI Taxonomy" id="2561931"/>
    <lineage>
        <taxon>Bacteria</taxon>
        <taxon>Pseudomonadati</taxon>
        <taxon>Pseudomonadota</taxon>
        <taxon>Betaproteobacteria</taxon>
        <taxon>Burkholderiales</taxon>
        <taxon>Oxalobacteraceae</taxon>
        <taxon>Telluria group</taxon>
        <taxon>Zemynaea</taxon>
    </lineage>
</organism>
<evidence type="ECO:0000259" key="9">
    <source>
        <dbReference type="Pfam" id="PF13098"/>
    </source>
</evidence>
<evidence type="ECO:0000259" key="8">
    <source>
        <dbReference type="Pfam" id="PF10411"/>
    </source>
</evidence>
<evidence type="ECO:0000256" key="4">
    <source>
        <dbReference type="ARBA" id="ARBA00022764"/>
    </source>
</evidence>
<dbReference type="InterPro" id="IPR018950">
    <property type="entry name" value="DiS-bond_isomerase_DsbC/G_N"/>
</dbReference>
<dbReference type="EMBL" id="SPVF01000252">
    <property type="protein sequence ID" value="TFW13384.1"/>
    <property type="molecule type" value="Genomic_DNA"/>
</dbReference>
<sequence>MSRTRPTLLALLLLTSQVVHAGVREDRILNALRKAHPSTNFTSVVPTPLKGIYAVQMGENLAYVTATDSRHMIFGHLFDTATMRDLAPQKRAPAVLSSTGAVTSADISDLPSRDAIRTVHGTGARRLVIFTDPGCGYCRQLQAELDHLENVTILNFMVPFFGAGLPATIWCAEDREAAWKAAVSGKLTAASATCDTPLARNEALARRLGVSATPTLFLEGGRRIEGVLTAAELQTLIHEETPRSGGGK</sequence>
<comment type="function">
    <text evidence="7">Required for disulfide bond formation in some periplasmic proteins. Acts by transferring its disulfide bond to other proteins and is reduced in the process.</text>
</comment>
<feature type="signal peptide" evidence="7">
    <location>
        <begin position="1"/>
        <end position="21"/>
    </location>
</feature>
<evidence type="ECO:0000256" key="3">
    <source>
        <dbReference type="ARBA" id="ARBA00022729"/>
    </source>
</evidence>
<dbReference type="PROSITE" id="PS00194">
    <property type="entry name" value="THIOREDOXIN_1"/>
    <property type="match status" value="1"/>
</dbReference>
<keyword evidence="4 7" id="KW-0574">Periplasm</keyword>
<evidence type="ECO:0000256" key="5">
    <source>
        <dbReference type="ARBA" id="ARBA00023157"/>
    </source>
</evidence>
<keyword evidence="11" id="KW-1185">Reference proteome</keyword>
<dbReference type="InterPro" id="IPR051470">
    <property type="entry name" value="Thiol:disulfide_interchange"/>
</dbReference>
<reference evidence="10 11" key="1">
    <citation type="submission" date="2019-03" db="EMBL/GenBank/DDBJ databases">
        <title>Draft Genome Sequence of Massilia arenosa sp. nov., a Novel Massilia Species Isolated from a Sandy-loam Maize Soil.</title>
        <authorList>
            <person name="Raths R."/>
            <person name="Peta V."/>
            <person name="Bucking H."/>
        </authorList>
    </citation>
    <scope>NUCLEOTIDE SEQUENCE [LARGE SCALE GENOMIC DNA]</scope>
    <source>
        <strain evidence="10 11">MC02</strain>
    </source>
</reference>
<keyword evidence="5" id="KW-1015">Disulfide bond</keyword>
<evidence type="ECO:0000256" key="2">
    <source>
        <dbReference type="ARBA" id="ARBA00009813"/>
    </source>
</evidence>
<dbReference type="GO" id="GO:0042597">
    <property type="term" value="C:periplasmic space"/>
    <property type="evidence" value="ECO:0007669"/>
    <property type="project" value="UniProtKB-SubCell"/>
</dbReference>
<proteinExistence type="inferred from homology"/>
<keyword evidence="3 7" id="KW-0732">Signal</keyword>
<dbReference type="Pfam" id="PF10411">
    <property type="entry name" value="DsbC_N"/>
    <property type="match status" value="1"/>
</dbReference>
<evidence type="ECO:0000313" key="11">
    <source>
        <dbReference type="Proteomes" id="UP000298438"/>
    </source>
</evidence>
<protein>
    <recommendedName>
        <fullName evidence="7">Thiol:disulfide interchange protein</fullName>
    </recommendedName>
</protein>
<dbReference type="OrthoDB" id="12976at2"/>
<gene>
    <name evidence="10" type="ORF">E4L96_20015</name>
</gene>
<feature type="chain" id="PRO_5021462921" description="Thiol:disulfide interchange protein" evidence="7">
    <location>
        <begin position="22"/>
        <end position="248"/>
    </location>
</feature>
<dbReference type="CDD" id="cd03020">
    <property type="entry name" value="DsbA_DsbC_DsbG"/>
    <property type="match status" value="1"/>
</dbReference>
<evidence type="ECO:0000256" key="7">
    <source>
        <dbReference type="RuleBase" id="RU364038"/>
    </source>
</evidence>
<dbReference type="InterPro" id="IPR012336">
    <property type="entry name" value="Thioredoxin-like_fold"/>
</dbReference>
<evidence type="ECO:0000256" key="6">
    <source>
        <dbReference type="ARBA" id="ARBA00023284"/>
    </source>
</evidence>
<accession>A0A4Y9RWC5</accession>
<dbReference type="InterPro" id="IPR017937">
    <property type="entry name" value="Thioredoxin_CS"/>
</dbReference>
<comment type="similarity">
    <text evidence="2 7">Belongs to the thioredoxin family. DsbC subfamily.</text>
</comment>
<dbReference type="Pfam" id="PF13098">
    <property type="entry name" value="Thioredoxin_2"/>
    <property type="match status" value="1"/>
</dbReference>
<comment type="subcellular location">
    <subcellularLocation>
        <location evidence="1 7">Periplasm</location>
    </subcellularLocation>
</comment>
<dbReference type="InterPro" id="IPR033954">
    <property type="entry name" value="DiS-bond_Isoase_DsbC/G"/>
</dbReference>
<dbReference type="AlphaFoldDB" id="A0A4Y9RWC5"/>
<evidence type="ECO:0000313" key="10">
    <source>
        <dbReference type="EMBL" id="TFW13384.1"/>
    </source>
</evidence>
<dbReference type="InterPro" id="IPR009094">
    <property type="entry name" value="DiS-bond_isomerase_DsbC/G_N_sf"/>
</dbReference>
<dbReference type="InterPro" id="IPR036249">
    <property type="entry name" value="Thioredoxin-like_sf"/>
</dbReference>
<dbReference type="Gene3D" id="3.40.30.10">
    <property type="entry name" value="Glutaredoxin"/>
    <property type="match status" value="1"/>
</dbReference>
<feature type="domain" description="Thioredoxin-like fold" evidence="9">
    <location>
        <begin position="120"/>
        <end position="236"/>
    </location>
</feature>
<dbReference type="SUPFAM" id="SSF52833">
    <property type="entry name" value="Thioredoxin-like"/>
    <property type="match status" value="1"/>
</dbReference>
<dbReference type="Proteomes" id="UP000298438">
    <property type="component" value="Unassembled WGS sequence"/>
</dbReference>
<keyword evidence="6 7" id="KW-0676">Redox-active center</keyword>
<dbReference type="Gene3D" id="3.10.450.70">
    <property type="entry name" value="Disulphide bond isomerase, DsbC/G, N-terminal"/>
    <property type="match status" value="1"/>
</dbReference>
<evidence type="ECO:0000256" key="1">
    <source>
        <dbReference type="ARBA" id="ARBA00004418"/>
    </source>
</evidence>
<comment type="caution">
    <text evidence="10">The sequence shown here is derived from an EMBL/GenBank/DDBJ whole genome shotgun (WGS) entry which is preliminary data.</text>
</comment>
<feature type="domain" description="Disulphide bond isomerase DsbC/G N-terminal" evidence="8">
    <location>
        <begin position="24"/>
        <end position="86"/>
    </location>
</feature>
<dbReference type="PANTHER" id="PTHR35272">
    <property type="entry name" value="THIOL:DISULFIDE INTERCHANGE PROTEIN DSBC-RELATED"/>
    <property type="match status" value="1"/>
</dbReference>
<name>A0A4Y9RWC5_9BURK</name>
<dbReference type="SUPFAM" id="SSF54423">
    <property type="entry name" value="DsbC/DsbG N-terminal domain-like"/>
    <property type="match status" value="1"/>
</dbReference>
<dbReference type="PANTHER" id="PTHR35272:SF3">
    <property type="entry name" value="THIOL:DISULFIDE INTERCHANGE PROTEIN DSBC"/>
    <property type="match status" value="1"/>
</dbReference>